<name>A0A0W0TWN8_9GAMM</name>
<dbReference type="PANTHER" id="PTHR10458">
    <property type="entry name" value="PEPTIDE DEFORMYLASE"/>
    <property type="match status" value="1"/>
</dbReference>
<dbReference type="NCBIfam" id="NF001159">
    <property type="entry name" value="PRK00150.1-3"/>
    <property type="match status" value="1"/>
</dbReference>
<evidence type="ECO:0000313" key="10">
    <source>
        <dbReference type="Proteomes" id="UP000251942"/>
    </source>
</evidence>
<keyword evidence="3 6" id="KW-0378">Hydrolase</keyword>
<dbReference type="GO" id="GO:0042586">
    <property type="term" value="F:peptide deformylase activity"/>
    <property type="evidence" value="ECO:0007669"/>
    <property type="project" value="UniProtKB-UniRule"/>
</dbReference>
<dbReference type="InterPro" id="IPR023635">
    <property type="entry name" value="Peptide_deformylase"/>
</dbReference>
<comment type="function">
    <text evidence="6">Removes the formyl group from the N-terminal Met of newly synthesized proteins. Requires at least a dipeptide for an efficient rate of reaction. N-terminal L-methionine is a prerequisite for activity but the enzyme has broad specificity at other positions.</text>
</comment>
<dbReference type="EMBL" id="UASS01000040">
    <property type="protein sequence ID" value="SPX62774.1"/>
    <property type="molecule type" value="Genomic_DNA"/>
</dbReference>
<dbReference type="HAMAP" id="MF_00163">
    <property type="entry name" value="Pep_deformylase"/>
    <property type="match status" value="1"/>
</dbReference>
<dbReference type="GO" id="GO:0046872">
    <property type="term" value="F:metal ion binding"/>
    <property type="evidence" value="ECO:0007669"/>
    <property type="project" value="UniProtKB-KW"/>
</dbReference>
<comment type="similarity">
    <text evidence="1 6">Belongs to the polypeptide deformylase family.</text>
</comment>
<keyword evidence="9" id="KW-1185">Reference proteome</keyword>
<evidence type="ECO:0000313" key="9">
    <source>
        <dbReference type="Proteomes" id="UP000054698"/>
    </source>
</evidence>
<feature type="binding site" evidence="6">
    <location>
        <position position="100"/>
    </location>
    <ligand>
        <name>Fe cation</name>
        <dbReference type="ChEBI" id="CHEBI:24875"/>
    </ligand>
</feature>
<dbReference type="EC" id="3.5.1.88" evidence="6"/>
<sequence length="185" mass="20936">MTEQSIVKMGNKQLSTPSLPVDDFHSLEIPPLIEDMLDTMKAKKGVGIAAPQIGWNKRIIMFGFEKNERYPNEKPIPFTILINPSYKILTEESVESWEGCLSVPGLRGLVPRAYRIMYSGYDLHGKKITRTVEGFHARVVQHECDHLDGILFPQRIKNMCNFGFEDELGNKILQAAGTINCLNED</sequence>
<keyword evidence="2 6" id="KW-0479">Metal-binding</keyword>
<evidence type="ECO:0000256" key="1">
    <source>
        <dbReference type="ARBA" id="ARBA00010759"/>
    </source>
</evidence>
<dbReference type="FunFam" id="3.90.45.10:FF:000003">
    <property type="entry name" value="Peptide deformylase"/>
    <property type="match status" value="1"/>
</dbReference>
<gene>
    <name evidence="8" type="primary">def_3</name>
    <name evidence="6" type="synonym">def</name>
    <name evidence="7" type="ORF">Lfee_1285</name>
    <name evidence="8" type="ORF">NCTC12022_03540</name>
</gene>
<dbReference type="Pfam" id="PF01327">
    <property type="entry name" value="Pep_deformylase"/>
    <property type="match status" value="1"/>
</dbReference>
<keyword evidence="4 6" id="KW-0648">Protein biosynthesis</keyword>
<dbReference type="NCBIfam" id="TIGR00079">
    <property type="entry name" value="pept_deformyl"/>
    <property type="match status" value="1"/>
</dbReference>
<dbReference type="AlphaFoldDB" id="A0A0W0TWN8"/>
<dbReference type="EMBL" id="LNYB01000046">
    <property type="protein sequence ID" value="KTD00078.1"/>
    <property type="molecule type" value="Genomic_DNA"/>
</dbReference>
<dbReference type="SUPFAM" id="SSF56420">
    <property type="entry name" value="Peptide deformylase"/>
    <property type="match status" value="1"/>
</dbReference>
<dbReference type="OrthoDB" id="9804313at2"/>
<reference evidence="8 10" key="2">
    <citation type="submission" date="2018-06" db="EMBL/GenBank/DDBJ databases">
        <authorList>
            <consortium name="Pathogen Informatics"/>
            <person name="Doyle S."/>
        </authorList>
    </citation>
    <scope>NUCLEOTIDE SEQUENCE [LARGE SCALE GENOMIC DNA]</scope>
    <source>
        <strain evidence="8 10">NCTC12022</strain>
    </source>
</reference>
<comment type="catalytic activity">
    <reaction evidence="6">
        <text>N-terminal N-formyl-L-methionyl-[peptide] + H2O = N-terminal L-methionyl-[peptide] + formate</text>
        <dbReference type="Rhea" id="RHEA:24420"/>
        <dbReference type="Rhea" id="RHEA-COMP:10639"/>
        <dbReference type="Rhea" id="RHEA-COMP:10640"/>
        <dbReference type="ChEBI" id="CHEBI:15377"/>
        <dbReference type="ChEBI" id="CHEBI:15740"/>
        <dbReference type="ChEBI" id="CHEBI:49298"/>
        <dbReference type="ChEBI" id="CHEBI:64731"/>
        <dbReference type="EC" id="3.5.1.88"/>
    </reaction>
</comment>
<evidence type="ECO:0000256" key="2">
    <source>
        <dbReference type="ARBA" id="ARBA00022723"/>
    </source>
</evidence>
<dbReference type="PATRIC" id="fig|453.4.peg.1397"/>
<reference evidence="7 9" key="1">
    <citation type="submission" date="2015-11" db="EMBL/GenBank/DDBJ databases">
        <title>Genomic analysis of 38 Legionella species identifies large and diverse effector repertoires.</title>
        <authorList>
            <person name="Burstein D."/>
            <person name="Amaro F."/>
            <person name="Zusman T."/>
            <person name="Lifshitz Z."/>
            <person name="Cohen O."/>
            <person name="Gilbert J.A."/>
            <person name="Pupko T."/>
            <person name="Shuman H.A."/>
            <person name="Segal G."/>
        </authorList>
    </citation>
    <scope>NUCLEOTIDE SEQUENCE [LARGE SCALE GENOMIC DNA]</scope>
    <source>
        <strain evidence="7 9">WO-44C</strain>
    </source>
</reference>
<dbReference type="GO" id="GO:0006412">
    <property type="term" value="P:translation"/>
    <property type="evidence" value="ECO:0007669"/>
    <property type="project" value="UniProtKB-UniRule"/>
</dbReference>
<organism evidence="7 9">
    <name type="scientific">Legionella feeleii</name>
    <dbReference type="NCBI Taxonomy" id="453"/>
    <lineage>
        <taxon>Bacteria</taxon>
        <taxon>Pseudomonadati</taxon>
        <taxon>Pseudomonadota</taxon>
        <taxon>Gammaproteobacteria</taxon>
        <taxon>Legionellales</taxon>
        <taxon>Legionellaceae</taxon>
        <taxon>Legionella</taxon>
    </lineage>
</organism>
<dbReference type="PRINTS" id="PR01576">
    <property type="entry name" value="PDEFORMYLASE"/>
</dbReference>
<feature type="active site" evidence="6">
    <location>
        <position position="143"/>
    </location>
</feature>
<evidence type="ECO:0000313" key="7">
    <source>
        <dbReference type="EMBL" id="KTD00078.1"/>
    </source>
</evidence>
<dbReference type="CDD" id="cd00487">
    <property type="entry name" value="Pep_deformylase"/>
    <property type="match status" value="1"/>
</dbReference>
<comment type="cofactor">
    <cofactor evidence="6">
        <name>Fe(2+)</name>
        <dbReference type="ChEBI" id="CHEBI:29033"/>
    </cofactor>
    <text evidence="6">Binds 1 Fe(2+) ion.</text>
</comment>
<feature type="binding site" evidence="6">
    <location>
        <position position="142"/>
    </location>
    <ligand>
        <name>Fe cation</name>
        <dbReference type="ChEBI" id="CHEBI:24875"/>
    </ligand>
</feature>
<dbReference type="Proteomes" id="UP000251942">
    <property type="component" value="Unassembled WGS sequence"/>
</dbReference>
<evidence type="ECO:0000313" key="8">
    <source>
        <dbReference type="EMBL" id="SPX62774.1"/>
    </source>
</evidence>
<dbReference type="RefSeq" id="WP_058445054.1">
    <property type="nucleotide sequence ID" value="NZ_CAAAHT010000041.1"/>
</dbReference>
<evidence type="ECO:0000256" key="4">
    <source>
        <dbReference type="ARBA" id="ARBA00022917"/>
    </source>
</evidence>
<dbReference type="PANTHER" id="PTHR10458:SF20">
    <property type="entry name" value="PEPTIDE DEFORMYLASE 1"/>
    <property type="match status" value="1"/>
</dbReference>
<evidence type="ECO:0000256" key="6">
    <source>
        <dbReference type="HAMAP-Rule" id="MF_00163"/>
    </source>
</evidence>
<proteinExistence type="inferred from homology"/>
<dbReference type="InterPro" id="IPR036821">
    <property type="entry name" value="Peptide_deformylase_sf"/>
</dbReference>
<evidence type="ECO:0000256" key="3">
    <source>
        <dbReference type="ARBA" id="ARBA00022801"/>
    </source>
</evidence>
<evidence type="ECO:0000256" key="5">
    <source>
        <dbReference type="ARBA" id="ARBA00023004"/>
    </source>
</evidence>
<feature type="binding site" evidence="6">
    <location>
        <position position="146"/>
    </location>
    <ligand>
        <name>Fe cation</name>
        <dbReference type="ChEBI" id="CHEBI:24875"/>
    </ligand>
</feature>
<keyword evidence="5 6" id="KW-0408">Iron</keyword>
<protein>
    <recommendedName>
        <fullName evidence="6">Peptide deformylase</fullName>
        <shortName evidence="6">PDF</shortName>
        <ecNumber evidence="6">3.5.1.88</ecNumber>
    </recommendedName>
    <alternativeName>
        <fullName evidence="6">Polypeptide deformylase</fullName>
    </alternativeName>
</protein>
<dbReference type="STRING" id="453.Lfee_1285"/>
<dbReference type="Gene3D" id="3.90.45.10">
    <property type="entry name" value="Peptide deformylase"/>
    <property type="match status" value="1"/>
</dbReference>
<accession>A0A0W0TWN8</accession>
<dbReference type="PIRSF" id="PIRSF004749">
    <property type="entry name" value="Pep_def"/>
    <property type="match status" value="1"/>
</dbReference>
<dbReference type="Proteomes" id="UP000054698">
    <property type="component" value="Unassembled WGS sequence"/>
</dbReference>